<dbReference type="InterPro" id="IPR023404">
    <property type="entry name" value="rSAM_horseshoe"/>
</dbReference>
<evidence type="ECO:0000256" key="1">
    <source>
        <dbReference type="ARBA" id="ARBA00001966"/>
    </source>
</evidence>
<comment type="function">
    <text evidence="2">Catalyzes the methylthiolation of N6-threonylcarbamoyladenosine (t(6)A), leading to the formation of 2-methylthio-N6-threonylcarbamoyladenosine (ms(2)t(6)A) at position 37 in tRNAs that read codons beginning with adenine.</text>
</comment>
<dbReference type="SFLD" id="SFLDG01082">
    <property type="entry name" value="B12-binding_domain_containing"/>
    <property type="match status" value="1"/>
</dbReference>
<accession>X1QBF8</accession>
<dbReference type="SMART" id="SM00729">
    <property type="entry name" value="Elp3"/>
    <property type="match status" value="1"/>
</dbReference>
<evidence type="ECO:0000256" key="8">
    <source>
        <dbReference type="ARBA" id="ARBA00022694"/>
    </source>
</evidence>
<evidence type="ECO:0000256" key="7">
    <source>
        <dbReference type="ARBA" id="ARBA00022691"/>
    </source>
</evidence>
<dbReference type="InterPro" id="IPR020612">
    <property type="entry name" value="Methylthiotransferase_CS"/>
</dbReference>
<proteinExistence type="inferred from homology"/>
<comment type="caution">
    <text evidence="16">The sequence shown here is derived from an EMBL/GenBank/DDBJ whole genome shotgun (WGS) entry which is preliminary data.</text>
</comment>
<name>X1QBF8_9ZZZZ</name>
<keyword evidence="11" id="KW-0411">Iron-sulfur</keyword>
<dbReference type="PROSITE" id="PS51449">
    <property type="entry name" value="MTTASE_N"/>
    <property type="match status" value="1"/>
</dbReference>
<dbReference type="FunFam" id="3.40.50.12160:FF:000003">
    <property type="entry name" value="CDK5 regulatory subunit-associated protein 1"/>
    <property type="match status" value="1"/>
</dbReference>
<comment type="catalytic activity">
    <reaction evidence="13">
        <text>N(6)-L-threonylcarbamoyladenosine(37) in tRNA + (sulfur carrier)-SH + AH2 + 2 S-adenosyl-L-methionine = 2-methylsulfanyl-N(6)-L-threonylcarbamoyladenosine(37) in tRNA + (sulfur carrier)-H + 5'-deoxyadenosine + L-methionine + A + S-adenosyl-L-homocysteine + 2 H(+)</text>
        <dbReference type="Rhea" id="RHEA:37075"/>
        <dbReference type="Rhea" id="RHEA-COMP:10163"/>
        <dbReference type="Rhea" id="RHEA-COMP:11092"/>
        <dbReference type="Rhea" id="RHEA-COMP:14737"/>
        <dbReference type="Rhea" id="RHEA-COMP:14739"/>
        <dbReference type="ChEBI" id="CHEBI:13193"/>
        <dbReference type="ChEBI" id="CHEBI:15378"/>
        <dbReference type="ChEBI" id="CHEBI:17319"/>
        <dbReference type="ChEBI" id="CHEBI:17499"/>
        <dbReference type="ChEBI" id="CHEBI:29917"/>
        <dbReference type="ChEBI" id="CHEBI:57844"/>
        <dbReference type="ChEBI" id="CHEBI:57856"/>
        <dbReference type="ChEBI" id="CHEBI:59789"/>
        <dbReference type="ChEBI" id="CHEBI:64428"/>
        <dbReference type="ChEBI" id="CHEBI:74418"/>
        <dbReference type="ChEBI" id="CHEBI:74420"/>
        <dbReference type="EC" id="2.8.4.5"/>
    </reaction>
</comment>
<dbReference type="AlphaFoldDB" id="X1QBF8"/>
<dbReference type="GO" id="GO:0035598">
    <property type="term" value="F:tRNA (N(6)-L-threonylcarbamoyladenosine(37)-C(2))-methylthiotransferase activity"/>
    <property type="evidence" value="ECO:0007669"/>
    <property type="project" value="UniProtKB-EC"/>
</dbReference>
<evidence type="ECO:0000256" key="10">
    <source>
        <dbReference type="ARBA" id="ARBA00023004"/>
    </source>
</evidence>
<dbReference type="InterPro" id="IPR007197">
    <property type="entry name" value="rSAM"/>
</dbReference>
<dbReference type="InterPro" id="IPR006638">
    <property type="entry name" value="Elp3/MiaA/NifB-like_rSAM"/>
</dbReference>
<evidence type="ECO:0000256" key="9">
    <source>
        <dbReference type="ARBA" id="ARBA00022723"/>
    </source>
</evidence>
<sequence length="405" mass="46496">MEKNLFYIETYGCTSNKADSNIISNVLFKSGYTETTLEGAEFVIINTCAVKQQTENKIKSRLKELYNTYKKETNKYFIIAGCLPHIGPNYIDVVKNIIPNFSAIIGLDNLNDLPLIFQDIKSGKTNLVFKSKSSIDKSTFLIEHPKEKITGILPISEGCLGSCTYCCVKNARGRLNCYDPINIVENVNHQLKQGIKQIYLTSQDCSTYTYNNTRLVDLVRDIVRLDYKFFLRIGMLNPKFIVDNFDQLISMFKFDKLYQFLHIPIQSGSDTVLKKMNRPYLISDIAEKLKILRKEFPYITISTDIICGFPGETEDDFAKTIDLIKWLNPEILNISKFTPRPGTKAKDMKQVNSRVIKERTIRLSKIFRESLITTNEKWQDWEGEILVLHAGTTSNQAFGRNIAYK</sequence>
<reference evidence="16" key="1">
    <citation type="journal article" date="2014" name="Front. Microbiol.">
        <title>High frequency of phylogenetically diverse reductive dehalogenase-homologous genes in deep subseafloor sedimentary metagenomes.</title>
        <authorList>
            <person name="Kawai M."/>
            <person name="Futagami T."/>
            <person name="Toyoda A."/>
            <person name="Takaki Y."/>
            <person name="Nishi S."/>
            <person name="Hori S."/>
            <person name="Arai W."/>
            <person name="Tsubouchi T."/>
            <person name="Morono Y."/>
            <person name="Uchiyama I."/>
            <person name="Ito T."/>
            <person name="Fujiyama A."/>
            <person name="Inagaki F."/>
            <person name="Takami H."/>
        </authorList>
    </citation>
    <scope>NUCLEOTIDE SEQUENCE</scope>
    <source>
        <strain evidence="16">Expedition CK06-06</strain>
    </source>
</reference>
<comment type="similarity">
    <text evidence="3">Belongs to the methylthiotransferase family. CDKAL1 subfamily.</text>
</comment>
<dbReference type="EC" id="2.8.4.5" evidence="4"/>
<dbReference type="SUPFAM" id="SSF102114">
    <property type="entry name" value="Radical SAM enzymes"/>
    <property type="match status" value="1"/>
</dbReference>
<dbReference type="FunFam" id="3.80.30.20:FF:000002">
    <property type="entry name" value="threonylcarbamoyladenosine tRNA methylthiotransferase isoform X2"/>
    <property type="match status" value="1"/>
</dbReference>
<feature type="domain" description="Radical SAM core" evidence="15">
    <location>
        <begin position="145"/>
        <end position="373"/>
    </location>
</feature>
<keyword evidence="9" id="KW-0479">Metal-binding</keyword>
<protein>
    <recommendedName>
        <fullName evidence="4">tRNA (N(6)-L-threonylcarbamoyladenosine(37)-C(2))-methylthiotransferase</fullName>
        <ecNumber evidence="4">2.8.4.5</ecNumber>
    </recommendedName>
    <alternativeName>
        <fullName evidence="12">tRNA-t(6)A37 methylthiotransferase</fullName>
    </alternativeName>
</protein>
<keyword evidence="8" id="KW-0819">tRNA processing</keyword>
<keyword evidence="7" id="KW-0949">S-adenosyl-L-methionine</keyword>
<dbReference type="SFLD" id="SFLDS00029">
    <property type="entry name" value="Radical_SAM"/>
    <property type="match status" value="1"/>
</dbReference>
<dbReference type="GO" id="GO:0051539">
    <property type="term" value="F:4 iron, 4 sulfur cluster binding"/>
    <property type="evidence" value="ECO:0007669"/>
    <property type="project" value="UniProtKB-KW"/>
</dbReference>
<dbReference type="GO" id="GO:0046872">
    <property type="term" value="F:metal ion binding"/>
    <property type="evidence" value="ECO:0007669"/>
    <property type="project" value="UniProtKB-KW"/>
</dbReference>
<dbReference type="NCBIfam" id="TIGR01578">
    <property type="entry name" value="MiaB-like-B"/>
    <property type="match status" value="1"/>
</dbReference>
<dbReference type="InterPro" id="IPR005839">
    <property type="entry name" value="Methylthiotransferase"/>
</dbReference>
<comment type="cofactor">
    <cofactor evidence="1">
        <name>[4Fe-4S] cluster</name>
        <dbReference type="ChEBI" id="CHEBI:49883"/>
    </cofactor>
</comment>
<evidence type="ECO:0000256" key="4">
    <source>
        <dbReference type="ARBA" id="ARBA00013273"/>
    </source>
</evidence>
<keyword evidence="10" id="KW-0408">Iron</keyword>
<feature type="domain" description="MTTase N-terminal" evidence="14">
    <location>
        <begin position="4"/>
        <end position="122"/>
    </location>
</feature>
<dbReference type="InterPro" id="IPR038135">
    <property type="entry name" value="Methylthiotransferase_N_sf"/>
</dbReference>
<dbReference type="Gene3D" id="3.40.50.12160">
    <property type="entry name" value="Methylthiotransferase, N-terminal domain"/>
    <property type="match status" value="1"/>
</dbReference>
<evidence type="ECO:0000256" key="13">
    <source>
        <dbReference type="ARBA" id="ARBA00051661"/>
    </source>
</evidence>
<dbReference type="Gene3D" id="3.80.30.20">
    <property type="entry name" value="tm_1862 like domain"/>
    <property type="match status" value="1"/>
</dbReference>
<dbReference type="InterPro" id="IPR058240">
    <property type="entry name" value="rSAM_sf"/>
</dbReference>
<dbReference type="PROSITE" id="PS01278">
    <property type="entry name" value="MTTASE_RADICAL"/>
    <property type="match status" value="1"/>
</dbReference>
<dbReference type="EMBL" id="BARW01000536">
    <property type="protein sequence ID" value="GAI65827.1"/>
    <property type="molecule type" value="Genomic_DNA"/>
</dbReference>
<dbReference type="Pfam" id="PF04055">
    <property type="entry name" value="Radical_SAM"/>
    <property type="match status" value="1"/>
</dbReference>
<evidence type="ECO:0000256" key="5">
    <source>
        <dbReference type="ARBA" id="ARBA00022485"/>
    </source>
</evidence>
<feature type="non-terminal residue" evidence="16">
    <location>
        <position position="405"/>
    </location>
</feature>
<evidence type="ECO:0000256" key="2">
    <source>
        <dbReference type="ARBA" id="ARBA00002399"/>
    </source>
</evidence>
<gene>
    <name evidence="16" type="ORF">S12H4_02259</name>
</gene>
<dbReference type="PROSITE" id="PS51918">
    <property type="entry name" value="RADICAL_SAM"/>
    <property type="match status" value="1"/>
</dbReference>
<organism evidence="16">
    <name type="scientific">marine sediment metagenome</name>
    <dbReference type="NCBI Taxonomy" id="412755"/>
    <lineage>
        <taxon>unclassified sequences</taxon>
        <taxon>metagenomes</taxon>
        <taxon>ecological metagenomes</taxon>
    </lineage>
</organism>
<evidence type="ECO:0000313" key="16">
    <source>
        <dbReference type="EMBL" id="GAI65827.1"/>
    </source>
</evidence>
<evidence type="ECO:0000256" key="6">
    <source>
        <dbReference type="ARBA" id="ARBA00022679"/>
    </source>
</evidence>
<evidence type="ECO:0000256" key="12">
    <source>
        <dbReference type="ARBA" id="ARBA00031213"/>
    </source>
</evidence>
<evidence type="ECO:0000259" key="15">
    <source>
        <dbReference type="PROSITE" id="PS51918"/>
    </source>
</evidence>
<dbReference type="NCBIfam" id="TIGR00089">
    <property type="entry name" value="MiaB/RimO family radical SAM methylthiotransferase"/>
    <property type="match status" value="1"/>
</dbReference>
<keyword evidence="5" id="KW-0004">4Fe-4S</keyword>
<evidence type="ECO:0000259" key="14">
    <source>
        <dbReference type="PROSITE" id="PS51449"/>
    </source>
</evidence>
<evidence type="ECO:0000256" key="3">
    <source>
        <dbReference type="ARBA" id="ARBA00008616"/>
    </source>
</evidence>
<dbReference type="InterPro" id="IPR013848">
    <property type="entry name" value="Methylthiotransferase_N"/>
</dbReference>
<dbReference type="PANTHER" id="PTHR11918">
    <property type="entry name" value="RADICAL SAM PROTEINS"/>
    <property type="match status" value="1"/>
</dbReference>
<evidence type="ECO:0000256" key="11">
    <source>
        <dbReference type="ARBA" id="ARBA00023014"/>
    </source>
</evidence>
<dbReference type="Pfam" id="PF00919">
    <property type="entry name" value="UPF0004"/>
    <property type="match status" value="1"/>
</dbReference>
<dbReference type="InterPro" id="IPR006466">
    <property type="entry name" value="MiaB-like_arc_euk"/>
</dbReference>
<dbReference type="PANTHER" id="PTHR11918:SF45">
    <property type="entry name" value="THREONYLCARBAMOYLADENOSINE TRNA METHYLTHIOTRANSFERASE"/>
    <property type="match status" value="1"/>
</dbReference>
<keyword evidence="6" id="KW-0808">Transferase</keyword>